<gene>
    <name evidence="1" type="ORF">K7432_002604</name>
</gene>
<evidence type="ECO:0000313" key="2">
    <source>
        <dbReference type="Proteomes" id="UP001479436"/>
    </source>
</evidence>
<proteinExistence type="predicted"/>
<name>A0ABR2W7H4_9FUNG</name>
<dbReference type="Proteomes" id="UP001479436">
    <property type="component" value="Unassembled WGS sequence"/>
</dbReference>
<comment type="caution">
    <text evidence="1">The sequence shown here is derived from an EMBL/GenBank/DDBJ whole genome shotgun (WGS) entry which is preliminary data.</text>
</comment>
<evidence type="ECO:0000313" key="1">
    <source>
        <dbReference type="EMBL" id="KAK9722500.1"/>
    </source>
</evidence>
<dbReference type="EMBL" id="JASJQH010006947">
    <property type="protein sequence ID" value="KAK9722500.1"/>
    <property type="molecule type" value="Genomic_DNA"/>
</dbReference>
<keyword evidence="2" id="KW-1185">Reference proteome</keyword>
<reference evidence="1 2" key="1">
    <citation type="submission" date="2023-04" db="EMBL/GenBank/DDBJ databases">
        <title>Genome of Basidiobolus ranarum AG-B5.</title>
        <authorList>
            <person name="Stajich J.E."/>
            <person name="Carter-House D."/>
            <person name="Gryganskyi A."/>
        </authorList>
    </citation>
    <scope>NUCLEOTIDE SEQUENCE [LARGE SCALE GENOMIC DNA]</scope>
    <source>
        <strain evidence="1 2">AG-B5</strain>
    </source>
</reference>
<sequence>MKAQHFYKKILRESPEIYKYELKSSSARASPFKSWGICLCLLLLGATFLGVVRVNSNSPNEVQESLITSNCPSLTHPNLPALGEEECEEVTSLDAKFRVFNCKSLDMCQAGYIKIQRINQEYCELAKNIRYSQSPVHSQYFGLVDGPDTFYVNFTGAQKLAVSGWKFNSDCSYHYPYNFYNSGEITLNIVHVYENFNGVNEVSQEWPQYLGNIIVQDHIDAICPQCPTLNIGEKGFGPGDSPVNMPLSICSYDRPVEGAWIPTKDKALSTSGYLWSPIGCRYPYKYKSVVERTCLKNSRSILFTGDSQIRVTFDSLWRRLEGQAERVDALNRFLDRTKVVGNVTLYHHKDVFLEDIVSRTAKELLQYDVIVFNFAQWPASGPKNGGHWTTEKYLSTLTNVTNFLIDIQNSRPKEKPLRLIWHGIHAFSSVNPYSKSRVDWRTNSRLKNWDVFSEALMKAQKISAINSFHITYPMIDTSPDKAHYFGTDAEEAIVDETLHKLDLCNSIN</sequence>
<organism evidence="1 2">
    <name type="scientific">Basidiobolus ranarum</name>
    <dbReference type="NCBI Taxonomy" id="34480"/>
    <lineage>
        <taxon>Eukaryota</taxon>
        <taxon>Fungi</taxon>
        <taxon>Fungi incertae sedis</taxon>
        <taxon>Zoopagomycota</taxon>
        <taxon>Entomophthoromycotina</taxon>
        <taxon>Basidiobolomycetes</taxon>
        <taxon>Basidiobolales</taxon>
        <taxon>Basidiobolaceae</taxon>
        <taxon>Basidiobolus</taxon>
    </lineage>
</organism>
<protein>
    <submittedName>
        <fullName evidence="1">Uncharacterized protein</fullName>
    </submittedName>
</protein>
<accession>A0ABR2W7H4</accession>